<dbReference type="Proteomes" id="UP001153636">
    <property type="component" value="Chromosome 10"/>
</dbReference>
<name>A0A9P0G8N1_9CUCU</name>
<evidence type="ECO:0000313" key="2">
    <source>
        <dbReference type="Proteomes" id="UP001153636"/>
    </source>
</evidence>
<protein>
    <submittedName>
        <fullName evidence="1">Uncharacterized protein</fullName>
    </submittedName>
</protein>
<evidence type="ECO:0000313" key="1">
    <source>
        <dbReference type="EMBL" id="CAH1100732.1"/>
    </source>
</evidence>
<dbReference type="AlphaFoldDB" id="A0A9P0G8N1"/>
<organism evidence="1 2">
    <name type="scientific">Psylliodes chrysocephalus</name>
    <dbReference type="NCBI Taxonomy" id="3402493"/>
    <lineage>
        <taxon>Eukaryota</taxon>
        <taxon>Metazoa</taxon>
        <taxon>Ecdysozoa</taxon>
        <taxon>Arthropoda</taxon>
        <taxon>Hexapoda</taxon>
        <taxon>Insecta</taxon>
        <taxon>Pterygota</taxon>
        <taxon>Neoptera</taxon>
        <taxon>Endopterygota</taxon>
        <taxon>Coleoptera</taxon>
        <taxon>Polyphaga</taxon>
        <taxon>Cucujiformia</taxon>
        <taxon>Chrysomeloidea</taxon>
        <taxon>Chrysomelidae</taxon>
        <taxon>Galerucinae</taxon>
        <taxon>Alticini</taxon>
        <taxon>Psylliodes</taxon>
    </lineage>
</organism>
<reference evidence="1" key="1">
    <citation type="submission" date="2022-01" db="EMBL/GenBank/DDBJ databases">
        <authorList>
            <person name="King R."/>
        </authorList>
    </citation>
    <scope>NUCLEOTIDE SEQUENCE</scope>
</reference>
<dbReference type="OrthoDB" id="6762471at2759"/>
<keyword evidence="2" id="KW-1185">Reference proteome</keyword>
<gene>
    <name evidence="1" type="ORF">PSYICH_LOCUS1944</name>
</gene>
<dbReference type="EMBL" id="OV651822">
    <property type="protein sequence ID" value="CAH1100732.1"/>
    <property type="molecule type" value="Genomic_DNA"/>
</dbReference>
<sequence>MKVEDLINGECSIPEKLERFYKVFIGGKDIRRRDGVNCDRLTNSMASDAIFCVNNGTVKPFGHCCNYKTLEEFETEAIIASVDCSQISPPDIIRSPLLCTGVAFDNFDRFVDTLNGKESLHDTVGIIYQNIDNNVQEELNVDNASNNSEETLQGPSKKRRRTFDAIVPDILPYAKRLRMSGR</sequence>
<accession>A0A9P0G8N1</accession>
<proteinExistence type="predicted"/>